<gene>
    <name evidence="1" type="ORF">AWR36_010750</name>
</gene>
<sequence length="147" mass="16344">MRIPIAYMNEIMLERTMKKLILTILLLLPGLSLADDDRALASVTAWLQLVDSGAYAQSWEQSAPMFQQQISSEGWRAALKSVRQPLGSVISRDVESRSEHNTLPGAPDGEYVVVTMASSFEHKARATETITFARVGGEWRAVGYFIK</sequence>
<dbReference type="Pfam" id="PF13211">
    <property type="entry name" value="DUF4019"/>
    <property type="match status" value="1"/>
</dbReference>
<dbReference type="Proteomes" id="UP000218427">
    <property type="component" value="Unassembled WGS sequence"/>
</dbReference>
<dbReference type="EMBL" id="LRFG02000003">
    <property type="protein sequence ID" value="PCO05196.1"/>
    <property type="molecule type" value="Genomic_DNA"/>
</dbReference>
<evidence type="ECO:0000313" key="1">
    <source>
        <dbReference type="EMBL" id="PCO05196.1"/>
    </source>
</evidence>
<protein>
    <submittedName>
        <fullName evidence="1">DUF4019 domain-containing protein</fullName>
    </submittedName>
</protein>
<comment type="caution">
    <text evidence="1">The sequence shown here is derived from an EMBL/GenBank/DDBJ whole genome shotgun (WGS) entry which is preliminary data.</text>
</comment>
<reference evidence="1" key="1">
    <citation type="submission" date="2017-08" db="EMBL/GenBank/DDBJ databases">
        <title>Microbulbifer marisrubri sp. nov., a halophilic alphaproteobacterium isolated from marine sediment of the Yellow Sea, China.</title>
        <authorList>
            <person name="Zhang G."/>
            <person name="Xiong Q."/>
        </authorList>
    </citation>
    <scope>NUCLEOTIDE SEQUENCE [LARGE SCALE GENOMIC DNA]</scope>
    <source>
        <strain evidence="1">WRN-8</strain>
    </source>
</reference>
<dbReference type="InterPro" id="IPR025091">
    <property type="entry name" value="DUF4019"/>
</dbReference>
<organism evidence="1 2">
    <name type="scientific">Microbulbifer flavimaris</name>
    <dbReference type="NCBI Taxonomy" id="1781068"/>
    <lineage>
        <taxon>Bacteria</taxon>
        <taxon>Pseudomonadati</taxon>
        <taxon>Pseudomonadota</taxon>
        <taxon>Gammaproteobacteria</taxon>
        <taxon>Cellvibrionales</taxon>
        <taxon>Microbulbiferaceae</taxon>
        <taxon>Microbulbifer</taxon>
    </lineage>
</organism>
<keyword evidence="2" id="KW-1185">Reference proteome</keyword>
<proteinExistence type="predicted"/>
<name>A0ABX4HZ78_9GAMM</name>
<accession>A0ABX4HZ78</accession>
<evidence type="ECO:0000313" key="2">
    <source>
        <dbReference type="Proteomes" id="UP000218427"/>
    </source>
</evidence>